<dbReference type="EMBL" id="JBHUMO010000056">
    <property type="protein sequence ID" value="MFD2729635.1"/>
    <property type="molecule type" value="Genomic_DNA"/>
</dbReference>
<keyword evidence="2" id="KW-1185">Reference proteome</keyword>
<name>A0ABW5TM31_9ENTE</name>
<evidence type="ECO:0000313" key="2">
    <source>
        <dbReference type="Proteomes" id="UP001597427"/>
    </source>
</evidence>
<dbReference type="RefSeq" id="WP_379982185.1">
    <property type="nucleotide sequence ID" value="NZ_JBHUMO010000056.1"/>
</dbReference>
<evidence type="ECO:0000313" key="1">
    <source>
        <dbReference type="EMBL" id="MFD2729635.1"/>
    </source>
</evidence>
<dbReference type="Proteomes" id="UP001597427">
    <property type="component" value="Unassembled WGS sequence"/>
</dbReference>
<organism evidence="1 2">
    <name type="scientific">Enterococcus camelliae</name>
    <dbReference type="NCBI Taxonomy" id="453959"/>
    <lineage>
        <taxon>Bacteria</taxon>
        <taxon>Bacillati</taxon>
        <taxon>Bacillota</taxon>
        <taxon>Bacilli</taxon>
        <taxon>Lactobacillales</taxon>
        <taxon>Enterococcaceae</taxon>
        <taxon>Enterococcus</taxon>
    </lineage>
</organism>
<protein>
    <submittedName>
        <fullName evidence="1">Uncharacterized protein</fullName>
    </submittedName>
</protein>
<accession>A0ABW5TM31</accession>
<sequence length="53" mass="6535">MNSDEVLERLREELSLPFFNVKVENKTYTEEEYQAFKHDLLQYFEDYVQNVEN</sequence>
<reference evidence="2" key="1">
    <citation type="journal article" date="2019" name="Int. J. Syst. Evol. Microbiol.">
        <title>The Global Catalogue of Microorganisms (GCM) 10K type strain sequencing project: providing services to taxonomists for standard genome sequencing and annotation.</title>
        <authorList>
            <consortium name="The Broad Institute Genomics Platform"/>
            <consortium name="The Broad Institute Genome Sequencing Center for Infectious Disease"/>
            <person name="Wu L."/>
            <person name="Ma J."/>
        </authorList>
    </citation>
    <scope>NUCLEOTIDE SEQUENCE [LARGE SCALE GENOMIC DNA]</scope>
    <source>
        <strain evidence="2">TISTR 932</strain>
    </source>
</reference>
<gene>
    <name evidence="1" type="ORF">ACFSR0_09400</name>
</gene>
<proteinExistence type="predicted"/>
<comment type="caution">
    <text evidence="1">The sequence shown here is derived from an EMBL/GenBank/DDBJ whole genome shotgun (WGS) entry which is preliminary data.</text>
</comment>